<dbReference type="Gene3D" id="3.30.1330.40">
    <property type="entry name" value="RutC-like"/>
    <property type="match status" value="1"/>
</dbReference>
<keyword evidence="1" id="KW-0378">Hydrolase</keyword>
<protein>
    <submittedName>
        <fullName evidence="1">Rid family hydrolase</fullName>
    </submittedName>
</protein>
<gene>
    <name evidence="1" type="ORF">OE647_14180</name>
</gene>
<accession>A0ABT2Z3Z1</accession>
<comment type="caution">
    <text evidence="1">The sequence shown here is derived from an EMBL/GenBank/DDBJ whole genome shotgun (WGS) entry which is preliminary data.</text>
</comment>
<evidence type="ECO:0000313" key="2">
    <source>
        <dbReference type="Proteomes" id="UP001652503"/>
    </source>
</evidence>
<dbReference type="EMBL" id="JAOWLA010000013">
    <property type="protein sequence ID" value="MCV2865873.1"/>
    <property type="molecule type" value="Genomic_DNA"/>
</dbReference>
<proteinExistence type="predicted"/>
<sequence length="54" mass="5832">MTGRMVFTGGMVGWNADRRLESEAFVDQAAQALRNVVAVLAYAGARPGHLVRLT</sequence>
<evidence type="ECO:0000313" key="1">
    <source>
        <dbReference type="EMBL" id="MCV2865873.1"/>
    </source>
</evidence>
<dbReference type="InterPro" id="IPR035959">
    <property type="entry name" value="RutC-like_sf"/>
</dbReference>
<reference evidence="1 2" key="1">
    <citation type="submission" date="2022-10" db="EMBL/GenBank/DDBJ databases">
        <title>Defluviimonas sp. nov., isolated from ocean surface water.</title>
        <authorList>
            <person name="He W."/>
            <person name="Wang L."/>
            <person name="Zhang D.-F."/>
        </authorList>
    </citation>
    <scope>NUCLEOTIDE SEQUENCE [LARGE SCALE GENOMIC DNA]</scope>
    <source>
        <strain evidence="1 2">WL0075</strain>
    </source>
</reference>
<dbReference type="InterPro" id="IPR006175">
    <property type="entry name" value="YjgF/YER057c/UK114"/>
</dbReference>
<dbReference type="Pfam" id="PF01042">
    <property type="entry name" value="Ribonuc_L-PSP"/>
    <property type="match status" value="1"/>
</dbReference>
<dbReference type="Proteomes" id="UP001652503">
    <property type="component" value="Unassembled WGS sequence"/>
</dbReference>
<keyword evidence="2" id="KW-1185">Reference proteome</keyword>
<dbReference type="GO" id="GO:0016787">
    <property type="term" value="F:hydrolase activity"/>
    <property type="evidence" value="ECO:0007669"/>
    <property type="project" value="UniProtKB-KW"/>
</dbReference>
<name>A0ABT2Z3Z1_9RHOB</name>
<dbReference type="SUPFAM" id="SSF55298">
    <property type="entry name" value="YjgF-like"/>
    <property type="match status" value="1"/>
</dbReference>
<organism evidence="1 2">
    <name type="scientific">Albidovulum sediminicola</name>
    <dbReference type="NCBI Taxonomy" id="2984331"/>
    <lineage>
        <taxon>Bacteria</taxon>
        <taxon>Pseudomonadati</taxon>
        <taxon>Pseudomonadota</taxon>
        <taxon>Alphaproteobacteria</taxon>
        <taxon>Rhodobacterales</taxon>
        <taxon>Paracoccaceae</taxon>
        <taxon>Albidovulum</taxon>
    </lineage>
</organism>